<protein>
    <recommendedName>
        <fullName evidence="3">Carboxylic ester hydrolase</fullName>
        <ecNumber evidence="3">3.1.1.-</ecNumber>
    </recommendedName>
</protein>
<evidence type="ECO:0000256" key="3">
    <source>
        <dbReference type="RuleBase" id="RU361235"/>
    </source>
</evidence>
<feature type="signal peptide" evidence="3">
    <location>
        <begin position="1"/>
        <end position="18"/>
    </location>
</feature>
<dbReference type="GO" id="GO:0016787">
    <property type="term" value="F:hydrolase activity"/>
    <property type="evidence" value="ECO:0007669"/>
    <property type="project" value="UniProtKB-KW"/>
</dbReference>
<comment type="caution">
    <text evidence="5">The sequence shown here is derived from an EMBL/GenBank/DDBJ whole genome shotgun (WGS) entry which is preliminary data.</text>
</comment>
<reference evidence="5 6" key="1">
    <citation type="journal article" date="2020" name="ISME J.">
        <title>Uncovering the hidden diversity of litter-decomposition mechanisms in mushroom-forming fungi.</title>
        <authorList>
            <person name="Floudas D."/>
            <person name="Bentzer J."/>
            <person name="Ahren D."/>
            <person name="Johansson T."/>
            <person name="Persson P."/>
            <person name="Tunlid A."/>
        </authorList>
    </citation>
    <scope>NUCLEOTIDE SEQUENCE [LARGE SCALE GENOMIC DNA]</scope>
    <source>
        <strain evidence="5 6">CBS 291.85</strain>
    </source>
</reference>
<feature type="chain" id="PRO_5034371808" description="Carboxylic ester hydrolase" evidence="3">
    <location>
        <begin position="19"/>
        <end position="573"/>
    </location>
</feature>
<keyword evidence="2 3" id="KW-0378">Hydrolase</keyword>
<dbReference type="InterPro" id="IPR019826">
    <property type="entry name" value="Carboxylesterase_B_AS"/>
</dbReference>
<dbReference type="Gene3D" id="3.40.50.1820">
    <property type="entry name" value="alpha/beta hydrolase"/>
    <property type="match status" value="1"/>
</dbReference>
<dbReference type="EMBL" id="JAACJM010000256">
    <property type="protein sequence ID" value="KAF5334580.1"/>
    <property type="molecule type" value="Genomic_DNA"/>
</dbReference>
<keyword evidence="6" id="KW-1185">Reference proteome</keyword>
<keyword evidence="3" id="KW-0732">Signal</keyword>
<evidence type="ECO:0000313" key="5">
    <source>
        <dbReference type="EMBL" id="KAF5334580.1"/>
    </source>
</evidence>
<dbReference type="PANTHER" id="PTHR11559">
    <property type="entry name" value="CARBOXYLESTERASE"/>
    <property type="match status" value="1"/>
</dbReference>
<dbReference type="OrthoDB" id="408631at2759"/>
<proteinExistence type="inferred from homology"/>
<dbReference type="InterPro" id="IPR029058">
    <property type="entry name" value="AB_hydrolase_fold"/>
</dbReference>
<comment type="similarity">
    <text evidence="1 3">Belongs to the type-B carboxylesterase/lipase family.</text>
</comment>
<dbReference type="InterPro" id="IPR050309">
    <property type="entry name" value="Type-B_Carboxylest/Lipase"/>
</dbReference>
<dbReference type="AlphaFoldDB" id="A0A8H5C3K7"/>
<dbReference type="Proteomes" id="UP000559256">
    <property type="component" value="Unassembled WGS sequence"/>
</dbReference>
<accession>A0A8H5C3K7</accession>
<organism evidence="5 6">
    <name type="scientific">Tetrapyrgos nigripes</name>
    <dbReference type="NCBI Taxonomy" id="182062"/>
    <lineage>
        <taxon>Eukaryota</taxon>
        <taxon>Fungi</taxon>
        <taxon>Dikarya</taxon>
        <taxon>Basidiomycota</taxon>
        <taxon>Agaricomycotina</taxon>
        <taxon>Agaricomycetes</taxon>
        <taxon>Agaricomycetidae</taxon>
        <taxon>Agaricales</taxon>
        <taxon>Marasmiineae</taxon>
        <taxon>Marasmiaceae</taxon>
        <taxon>Tetrapyrgos</taxon>
    </lineage>
</organism>
<dbReference type="EC" id="3.1.1.-" evidence="3"/>
<dbReference type="Pfam" id="PF00135">
    <property type="entry name" value="COesterase"/>
    <property type="match status" value="1"/>
</dbReference>
<evidence type="ECO:0000256" key="1">
    <source>
        <dbReference type="ARBA" id="ARBA00005964"/>
    </source>
</evidence>
<dbReference type="SUPFAM" id="SSF53474">
    <property type="entry name" value="alpha/beta-Hydrolases"/>
    <property type="match status" value="1"/>
</dbReference>
<evidence type="ECO:0000256" key="2">
    <source>
        <dbReference type="ARBA" id="ARBA00022801"/>
    </source>
</evidence>
<dbReference type="PROSITE" id="PS00122">
    <property type="entry name" value="CARBOXYLESTERASE_B_1"/>
    <property type="match status" value="1"/>
</dbReference>
<evidence type="ECO:0000259" key="4">
    <source>
        <dbReference type="Pfam" id="PF00135"/>
    </source>
</evidence>
<gene>
    <name evidence="5" type="ORF">D9758_018126</name>
</gene>
<dbReference type="InterPro" id="IPR002018">
    <property type="entry name" value="CarbesteraseB"/>
</dbReference>
<evidence type="ECO:0000313" key="6">
    <source>
        <dbReference type="Proteomes" id="UP000559256"/>
    </source>
</evidence>
<feature type="domain" description="Carboxylesterase type B" evidence="4">
    <location>
        <begin position="34"/>
        <end position="560"/>
    </location>
</feature>
<name>A0A8H5C3K7_9AGAR</name>
<sequence length="573" mass="62216">MRLPLLLLAFELPFLVTGSAPTAVIGDVTFTGRRTSDNVEFFGGIPFAEPPVADLRLKPPVPKMFSSGQQATFNATQFGPSCVQTKLPPEQLSEDCLSLNIFRPSNISSDKSLPVMVWVYGGGFIVGSSSRYDGTPLVNRSVSRGTPTILVTVNYRLGPLGFPRGEEVFRDAEAGSHILNLGLQDNVAALQWVQENIASFGGDPSKVTVFGESSGARALELLILNGEIEGLARGVIIESTARIPDVIPQSPAANETWNNFMSALPNCVNSSLSDIECIRNLTTADLINGYNDAGIFFSFAEASEWTPTFGDRHLPGMPSTLMPKKKVVEAVLIGTNKDEGTLATNQSVNTDQVIKDTILGSPPSPPNATQSEREAQLNKLESILNKTLALYPNIPSKGSPFDTGNETFGLDPQYKRTAAVATDYVYNSERRYHINNQLLPAGISTYSYLFTDPDAVPMRDFVVGTPVPGSLGVSHTSEVYYVFGILSEQPEVPEVTPTAAKLSDMMMDYWISFADALNPNDAAGSDRPEWPEYTTYNPILLELNGHNTTVVLDNLRESQVALFVDDPTVLGYR</sequence>